<reference evidence="2 3" key="1">
    <citation type="submission" date="2014-05" db="EMBL/GenBank/DDBJ databases">
        <title>Draft genome sequence of a rare smut relative, Tilletiaria anomala UBC 951.</title>
        <authorList>
            <consortium name="DOE Joint Genome Institute"/>
            <person name="Toome M."/>
            <person name="Kuo A."/>
            <person name="Henrissat B."/>
            <person name="Lipzen A."/>
            <person name="Tritt A."/>
            <person name="Yoshinaga Y."/>
            <person name="Zane M."/>
            <person name="Barry K."/>
            <person name="Grigoriev I.V."/>
            <person name="Spatafora J.W."/>
            <person name="Aimea M.C."/>
        </authorList>
    </citation>
    <scope>NUCLEOTIDE SEQUENCE [LARGE SCALE GENOMIC DNA]</scope>
    <source>
        <strain evidence="2 3">UBC 951</strain>
    </source>
</reference>
<organism evidence="2 3">
    <name type="scientific">Tilletiaria anomala (strain ATCC 24038 / CBS 436.72 / UBC 951)</name>
    <dbReference type="NCBI Taxonomy" id="1037660"/>
    <lineage>
        <taxon>Eukaryota</taxon>
        <taxon>Fungi</taxon>
        <taxon>Dikarya</taxon>
        <taxon>Basidiomycota</taxon>
        <taxon>Ustilaginomycotina</taxon>
        <taxon>Exobasidiomycetes</taxon>
        <taxon>Georgefischeriales</taxon>
        <taxon>Tilletiariaceae</taxon>
        <taxon>Tilletiaria</taxon>
    </lineage>
</organism>
<protein>
    <submittedName>
        <fullName evidence="2">Xylose isomerase-like protein</fullName>
    </submittedName>
</protein>
<proteinExistence type="predicted"/>
<dbReference type="AlphaFoldDB" id="A0A066VXD7"/>
<dbReference type="Proteomes" id="UP000027361">
    <property type="component" value="Unassembled WGS sequence"/>
</dbReference>
<dbReference type="EMBL" id="JMSN01000046">
    <property type="protein sequence ID" value="KDN44943.1"/>
    <property type="molecule type" value="Genomic_DNA"/>
</dbReference>
<evidence type="ECO:0000259" key="1">
    <source>
        <dbReference type="Pfam" id="PF01261"/>
    </source>
</evidence>
<dbReference type="OMA" id="DCKPAIT"/>
<dbReference type="PANTHER" id="PTHR12110:SF21">
    <property type="entry name" value="XYLOSE ISOMERASE-LIKE TIM BARREL DOMAIN-CONTAINING PROTEIN"/>
    <property type="match status" value="1"/>
</dbReference>
<evidence type="ECO:0000313" key="2">
    <source>
        <dbReference type="EMBL" id="KDN44943.1"/>
    </source>
</evidence>
<gene>
    <name evidence="2" type="ORF">K437DRAFT_274387</name>
</gene>
<dbReference type="GeneID" id="25266523"/>
<dbReference type="OrthoDB" id="5360893at2759"/>
<dbReference type="Pfam" id="PF01261">
    <property type="entry name" value="AP_endonuc_2"/>
    <property type="match status" value="1"/>
</dbReference>
<accession>A0A066VXD7</accession>
<dbReference type="RefSeq" id="XP_013243010.1">
    <property type="nucleotide sequence ID" value="XM_013387556.1"/>
</dbReference>
<dbReference type="InParanoid" id="A0A066VXD7"/>
<dbReference type="HOGENOM" id="CLU_035063_0_0_1"/>
<dbReference type="InterPro" id="IPR050312">
    <property type="entry name" value="IolE/XylAMocC-like"/>
</dbReference>
<dbReference type="InterPro" id="IPR013022">
    <property type="entry name" value="Xyl_isomerase-like_TIM-brl"/>
</dbReference>
<dbReference type="InterPro" id="IPR036237">
    <property type="entry name" value="Xyl_isomerase-like_sf"/>
</dbReference>
<dbReference type="PANTHER" id="PTHR12110">
    <property type="entry name" value="HYDROXYPYRUVATE ISOMERASE"/>
    <property type="match status" value="1"/>
</dbReference>
<dbReference type="SUPFAM" id="SSF51658">
    <property type="entry name" value="Xylose isomerase-like"/>
    <property type="match status" value="1"/>
</dbReference>
<dbReference type="Gene3D" id="3.20.20.150">
    <property type="entry name" value="Divalent-metal-dependent TIM barrel enzymes"/>
    <property type="match status" value="1"/>
</dbReference>
<evidence type="ECO:0000313" key="3">
    <source>
        <dbReference type="Proteomes" id="UP000027361"/>
    </source>
</evidence>
<keyword evidence="3" id="KW-1185">Reference proteome</keyword>
<comment type="caution">
    <text evidence="2">The sequence shown here is derived from an EMBL/GenBank/DDBJ whole genome shotgun (WGS) entry which is preliminary data.</text>
</comment>
<dbReference type="STRING" id="1037660.A0A066VXD7"/>
<sequence length="425" mass="46769">MPAIIAPSATPDFGPQVSGKWALSDTSAYTSSLHSSLAASASVSSLDATHARHPLDGFDADAPAAQLPRGIMSLSLGAADKHAIEAKITACVAQGWQGIEIHIDDIKAKARSLAGQNSRNTMAEPAREHMLLAASAISAMCKASGLKVICLEPILHYPGILPISRRDERLHELPLWFEISDILDTDLIQVASAMFGSSSSGVYQHTGDEERVIQDLRLLAHAGQRWHTRCKFFAYEAMCFGSFVTTWQQAWRQVQLVDAHNFGMVLDTMQILGGAIADPSRPDGLVDGWSEKLDADLKELKETFADARSRRKLFLLQLGDAALPPEPMHLKHPLFDPTQHANTTMAWARAHRAFAGEGYLPVEELSRVIFNDIRYRGWVSAEYFNLDLQSPSTSFPFEAAKRCNNSHELVLKRLEHSQTTPKHSA</sequence>
<keyword evidence="2" id="KW-0413">Isomerase</keyword>
<dbReference type="GO" id="GO:0016853">
    <property type="term" value="F:isomerase activity"/>
    <property type="evidence" value="ECO:0007669"/>
    <property type="project" value="UniProtKB-KW"/>
</dbReference>
<feature type="domain" description="Xylose isomerase-like TIM barrel" evidence="1">
    <location>
        <begin position="92"/>
        <end position="387"/>
    </location>
</feature>
<name>A0A066VXD7_TILAU</name>